<dbReference type="Gene3D" id="3.90.550.50">
    <property type="match status" value="1"/>
</dbReference>
<dbReference type="GO" id="GO:0016757">
    <property type="term" value="F:glycosyltransferase activity"/>
    <property type="evidence" value="ECO:0000318"/>
    <property type="project" value="GO_Central"/>
</dbReference>
<keyword evidence="6 11" id="KW-0735">Signal-anchor</keyword>
<dbReference type="GO" id="GO:0006493">
    <property type="term" value="P:protein O-linked glycosylation"/>
    <property type="evidence" value="ECO:0000318"/>
    <property type="project" value="GO_Central"/>
</dbReference>
<keyword evidence="10" id="KW-0325">Glycoprotein</keyword>
<sequence length="353" mass="41011">MNVRKKVVYRTLFYLCTAYLICRIIASYLIWGRYGSDFLSQIVIFSQDPNSSKDRQILLGNQADISQSSPAINPHPYKFLINEPNKCQNEDGSSKLVFLLVLVATIHKNVGHRKTIRETWGSPGEINGNNIITLFLLAKPSKGNTEYQRIVEEESASYHDIIMSGFQDSYKNLTLKTIMGMKWVSQFCPHANYVMKTDDDMIVIYENLFRYLSSTSIPRNNFVSCIVIRAKPNRIVGHRWHVPKSIYPGEWYPPFCSGAGYVMSGDVARNMYTISLHTPFLYLEDVYMGLCLFQLGVYPSAHRQFHNYRVEYSTCGYKKLFTTHYSIAKNSVRYNVWSQMERDKQIHCYFNFW</sequence>
<name>A0A7M7LKW1_STRPU</name>
<evidence type="ECO:0000256" key="7">
    <source>
        <dbReference type="ARBA" id="ARBA00022989"/>
    </source>
</evidence>
<organism evidence="12 13">
    <name type="scientific">Strongylocentrotus purpuratus</name>
    <name type="common">Purple sea urchin</name>
    <dbReference type="NCBI Taxonomy" id="7668"/>
    <lineage>
        <taxon>Eukaryota</taxon>
        <taxon>Metazoa</taxon>
        <taxon>Echinodermata</taxon>
        <taxon>Eleutherozoa</taxon>
        <taxon>Echinozoa</taxon>
        <taxon>Echinoidea</taxon>
        <taxon>Euechinoidea</taxon>
        <taxon>Echinacea</taxon>
        <taxon>Camarodonta</taxon>
        <taxon>Echinidea</taxon>
        <taxon>Strongylocentrotidae</taxon>
        <taxon>Strongylocentrotus</taxon>
    </lineage>
</organism>
<reference evidence="13" key="1">
    <citation type="submission" date="2015-02" db="EMBL/GenBank/DDBJ databases">
        <title>Genome sequencing for Strongylocentrotus purpuratus.</title>
        <authorList>
            <person name="Murali S."/>
            <person name="Liu Y."/>
            <person name="Vee V."/>
            <person name="English A."/>
            <person name="Wang M."/>
            <person name="Skinner E."/>
            <person name="Han Y."/>
            <person name="Muzny D.M."/>
            <person name="Worley K.C."/>
            <person name="Gibbs R.A."/>
        </authorList>
    </citation>
    <scope>NUCLEOTIDE SEQUENCE</scope>
</reference>
<evidence type="ECO:0000256" key="3">
    <source>
        <dbReference type="ARBA" id="ARBA00022676"/>
    </source>
</evidence>
<dbReference type="AlphaFoldDB" id="A0A7M7LKW1"/>
<comment type="similarity">
    <text evidence="2 11">Belongs to the glycosyltransferase 31 family.</text>
</comment>
<keyword evidence="5 11" id="KW-0812">Transmembrane</keyword>
<dbReference type="OrthoDB" id="5957813at2759"/>
<reference evidence="12" key="2">
    <citation type="submission" date="2021-01" db="UniProtKB">
        <authorList>
            <consortium name="EnsemblMetazoa"/>
        </authorList>
    </citation>
    <scope>IDENTIFICATION</scope>
</reference>
<evidence type="ECO:0000256" key="6">
    <source>
        <dbReference type="ARBA" id="ARBA00022968"/>
    </source>
</evidence>
<evidence type="ECO:0000256" key="10">
    <source>
        <dbReference type="ARBA" id="ARBA00023180"/>
    </source>
</evidence>
<dbReference type="EC" id="2.4.1.-" evidence="11"/>
<dbReference type="FunFam" id="3.90.550.50:FF:000001">
    <property type="entry name" value="Hexosyltransferase"/>
    <property type="match status" value="1"/>
</dbReference>
<evidence type="ECO:0000256" key="4">
    <source>
        <dbReference type="ARBA" id="ARBA00022679"/>
    </source>
</evidence>
<keyword evidence="7 11" id="KW-1133">Transmembrane helix</keyword>
<dbReference type="PANTHER" id="PTHR11214:SF314">
    <property type="entry name" value="HEXOSYLTRANSFERASE"/>
    <property type="match status" value="1"/>
</dbReference>
<protein>
    <recommendedName>
        <fullName evidence="11">Hexosyltransferase</fullName>
        <ecNumber evidence="11">2.4.1.-</ecNumber>
    </recommendedName>
</protein>
<keyword evidence="3 11" id="KW-0328">Glycosyltransferase</keyword>
<dbReference type="GeneID" id="752621"/>
<dbReference type="Pfam" id="PF01762">
    <property type="entry name" value="Galactosyl_T"/>
    <property type="match status" value="1"/>
</dbReference>
<evidence type="ECO:0000256" key="1">
    <source>
        <dbReference type="ARBA" id="ARBA00004323"/>
    </source>
</evidence>
<dbReference type="GO" id="GO:0016758">
    <property type="term" value="F:hexosyltransferase activity"/>
    <property type="evidence" value="ECO:0007669"/>
    <property type="project" value="InterPro"/>
</dbReference>
<evidence type="ECO:0000256" key="11">
    <source>
        <dbReference type="RuleBase" id="RU363063"/>
    </source>
</evidence>
<dbReference type="InterPro" id="IPR029044">
    <property type="entry name" value="Nucleotide-diphossugar_trans"/>
</dbReference>
<dbReference type="PANTHER" id="PTHR11214">
    <property type="entry name" value="BETA-1,3-N-ACETYLGLUCOSAMINYLTRANSFERASE"/>
    <property type="match status" value="1"/>
</dbReference>
<feature type="transmembrane region" description="Helical" evidence="11">
    <location>
        <begin position="12"/>
        <end position="31"/>
    </location>
</feature>
<evidence type="ECO:0000313" key="13">
    <source>
        <dbReference type="Proteomes" id="UP000007110"/>
    </source>
</evidence>
<comment type="subcellular location">
    <subcellularLocation>
        <location evidence="1 11">Golgi apparatus membrane</location>
        <topology evidence="1 11">Single-pass type II membrane protein</topology>
    </subcellularLocation>
</comment>
<dbReference type="OMA" id="NFVSCIV"/>
<evidence type="ECO:0000256" key="2">
    <source>
        <dbReference type="ARBA" id="ARBA00008661"/>
    </source>
</evidence>
<dbReference type="InParanoid" id="A0A7M7LKW1"/>
<evidence type="ECO:0000313" key="12">
    <source>
        <dbReference type="EnsemblMetazoa" id="XP_001179708"/>
    </source>
</evidence>
<dbReference type="InterPro" id="IPR002659">
    <property type="entry name" value="Glyco_trans_31"/>
</dbReference>
<dbReference type="Proteomes" id="UP000007110">
    <property type="component" value="Unassembled WGS sequence"/>
</dbReference>
<dbReference type="GO" id="GO:0000139">
    <property type="term" value="C:Golgi membrane"/>
    <property type="evidence" value="ECO:0000318"/>
    <property type="project" value="GO_Central"/>
</dbReference>
<keyword evidence="4" id="KW-0808">Transferase</keyword>
<proteinExistence type="inferred from homology"/>
<keyword evidence="9 11" id="KW-0472">Membrane</keyword>
<evidence type="ECO:0000256" key="5">
    <source>
        <dbReference type="ARBA" id="ARBA00022692"/>
    </source>
</evidence>
<accession>A0A7M7LKW1</accession>
<dbReference type="RefSeq" id="XP_001179708.3">
    <property type="nucleotide sequence ID" value="XM_001179708.4"/>
</dbReference>
<keyword evidence="13" id="KW-1185">Reference proteome</keyword>
<dbReference type="EnsemblMetazoa" id="XM_001179708">
    <property type="protein sequence ID" value="XP_001179708"/>
    <property type="gene ID" value="LOC752621"/>
</dbReference>
<evidence type="ECO:0000256" key="8">
    <source>
        <dbReference type="ARBA" id="ARBA00023034"/>
    </source>
</evidence>
<keyword evidence="8 11" id="KW-0333">Golgi apparatus</keyword>
<dbReference type="SUPFAM" id="SSF53448">
    <property type="entry name" value="Nucleotide-diphospho-sugar transferases"/>
    <property type="match status" value="1"/>
</dbReference>
<evidence type="ECO:0000256" key="9">
    <source>
        <dbReference type="ARBA" id="ARBA00023136"/>
    </source>
</evidence>
<dbReference type="KEGG" id="spu:752621"/>